<organism evidence="1 2">
    <name type="scientific">Brevibacillus ruminantium</name>
    <dbReference type="NCBI Taxonomy" id="2950604"/>
    <lineage>
        <taxon>Bacteria</taxon>
        <taxon>Bacillati</taxon>
        <taxon>Bacillota</taxon>
        <taxon>Bacilli</taxon>
        <taxon>Bacillales</taxon>
        <taxon>Paenibacillaceae</taxon>
        <taxon>Brevibacillus</taxon>
    </lineage>
</organism>
<protein>
    <submittedName>
        <fullName evidence="1">Uncharacterized protein</fullName>
    </submittedName>
</protein>
<gene>
    <name evidence="1" type="ORF">NDK47_21240</name>
</gene>
<proteinExistence type="predicted"/>
<dbReference type="RefSeq" id="WP_251871755.1">
    <property type="nucleotide sequence ID" value="NZ_CP098755.1"/>
</dbReference>
<name>A0ABY4WET9_9BACL</name>
<dbReference type="Proteomes" id="UP001056500">
    <property type="component" value="Chromosome"/>
</dbReference>
<evidence type="ECO:0000313" key="2">
    <source>
        <dbReference type="Proteomes" id="UP001056500"/>
    </source>
</evidence>
<sequence length="132" mass="15290">MEHIETIQMLQKLNWSSLGEKEIKEIELKYNLAIAGIAEELKLINNPSVLKGIINNNDFNDSMPIETMFRVYQQLIRIEDDKYSVLENFSKYLLLYGPDWQDDSTAITTALDNGEIENAVQIALQVNYDKYQ</sequence>
<evidence type="ECO:0000313" key="1">
    <source>
        <dbReference type="EMBL" id="USG64643.1"/>
    </source>
</evidence>
<accession>A0ABY4WET9</accession>
<dbReference type="EMBL" id="CP098755">
    <property type="protein sequence ID" value="USG64643.1"/>
    <property type="molecule type" value="Genomic_DNA"/>
</dbReference>
<keyword evidence="2" id="KW-1185">Reference proteome</keyword>
<reference evidence="1" key="1">
    <citation type="submission" date="2022-06" db="EMBL/GenBank/DDBJ databases">
        <title>Genome sequencing of Brevibacillus sp. BB3-R1.</title>
        <authorList>
            <person name="Heo J."/>
            <person name="Lee D."/>
            <person name="Won M."/>
            <person name="Han B.-H."/>
            <person name="Hong S.-B."/>
            <person name="Kwon S.-W."/>
        </authorList>
    </citation>
    <scope>NUCLEOTIDE SEQUENCE</scope>
    <source>
        <strain evidence="1">BB3-R1</strain>
    </source>
</reference>